<evidence type="ECO:0008006" key="6">
    <source>
        <dbReference type="Google" id="ProtNLM"/>
    </source>
</evidence>
<feature type="chain" id="PRO_5042129603" description="G-protein coupled receptors family 2 profile 2 domain-containing protein" evidence="3">
    <location>
        <begin position="32"/>
        <end position="1132"/>
    </location>
</feature>
<feature type="transmembrane region" description="Helical" evidence="2">
    <location>
        <begin position="953"/>
        <end position="977"/>
    </location>
</feature>
<accession>A0AAE1A583</accession>
<feature type="transmembrane region" description="Helical" evidence="2">
    <location>
        <begin position="841"/>
        <end position="864"/>
    </location>
</feature>
<dbReference type="PANTHER" id="PTHR45902">
    <property type="entry name" value="LATROPHILIN RECEPTOR-LIKE PROTEIN A"/>
    <property type="match status" value="1"/>
</dbReference>
<evidence type="ECO:0000313" key="5">
    <source>
        <dbReference type="Proteomes" id="UP001283361"/>
    </source>
</evidence>
<keyword evidence="2" id="KW-0472">Membrane</keyword>
<feature type="transmembrane region" description="Helical" evidence="2">
    <location>
        <begin position="876"/>
        <end position="894"/>
    </location>
</feature>
<feature type="region of interest" description="Disordered" evidence="1">
    <location>
        <begin position="76"/>
        <end position="95"/>
    </location>
</feature>
<dbReference type="PANTHER" id="PTHR45902:SF1">
    <property type="entry name" value="LATROPHILIN RECEPTOR-LIKE PROTEIN A"/>
    <property type="match status" value="1"/>
</dbReference>
<feature type="transmembrane region" description="Helical" evidence="2">
    <location>
        <begin position="1038"/>
        <end position="1058"/>
    </location>
</feature>
<gene>
    <name evidence="4" type="ORF">RRG08_015486</name>
</gene>
<evidence type="ECO:0000313" key="4">
    <source>
        <dbReference type="EMBL" id="KAK3780701.1"/>
    </source>
</evidence>
<dbReference type="EMBL" id="JAWDGP010002695">
    <property type="protein sequence ID" value="KAK3780701.1"/>
    <property type="molecule type" value="Genomic_DNA"/>
</dbReference>
<keyword evidence="5" id="KW-1185">Reference proteome</keyword>
<feature type="compositionally biased region" description="Acidic residues" evidence="1">
    <location>
        <begin position="261"/>
        <end position="273"/>
    </location>
</feature>
<dbReference type="Gene3D" id="1.20.1070.10">
    <property type="entry name" value="Rhodopsin 7-helix transmembrane proteins"/>
    <property type="match status" value="1"/>
</dbReference>
<feature type="region of interest" description="Disordered" evidence="1">
    <location>
        <begin position="1111"/>
        <end position="1132"/>
    </location>
</feature>
<proteinExistence type="predicted"/>
<evidence type="ECO:0000256" key="1">
    <source>
        <dbReference type="SAM" id="MobiDB-lite"/>
    </source>
</evidence>
<name>A0AAE1A583_9GAST</name>
<feature type="transmembrane region" description="Helical" evidence="2">
    <location>
        <begin position="997"/>
        <end position="1017"/>
    </location>
</feature>
<keyword evidence="2" id="KW-1133">Transmembrane helix</keyword>
<feature type="transmembrane region" description="Helical" evidence="2">
    <location>
        <begin position="906"/>
        <end position="932"/>
    </location>
</feature>
<dbReference type="SUPFAM" id="SSF81321">
    <property type="entry name" value="Family A G protein-coupled receptor-like"/>
    <property type="match status" value="1"/>
</dbReference>
<dbReference type="Proteomes" id="UP001283361">
    <property type="component" value="Unassembled WGS sequence"/>
</dbReference>
<keyword evidence="3" id="KW-0732">Signal</keyword>
<feature type="region of interest" description="Disordered" evidence="1">
    <location>
        <begin position="253"/>
        <end position="278"/>
    </location>
</feature>
<feature type="signal peptide" evidence="3">
    <location>
        <begin position="1"/>
        <end position="31"/>
    </location>
</feature>
<evidence type="ECO:0000256" key="2">
    <source>
        <dbReference type="SAM" id="Phobius"/>
    </source>
</evidence>
<comment type="caution">
    <text evidence="4">The sequence shown here is derived from an EMBL/GenBank/DDBJ whole genome shotgun (WGS) entry which is preliminary data.</text>
</comment>
<feature type="transmembrane region" description="Helical" evidence="2">
    <location>
        <begin position="1064"/>
        <end position="1086"/>
    </location>
</feature>
<protein>
    <recommendedName>
        <fullName evidence="6">G-protein coupled receptors family 2 profile 2 domain-containing protein</fullName>
    </recommendedName>
</protein>
<dbReference type="InterPro" id="IPR053231">
    <property type="entry name" value="GPCR_LN-TM7"/>
</dbReference>
<dbReference type="AlphaFoldDB" id="A0AAE1A583"/>
<organism evidence="4 5">
    <name type="scientific">Elysia crispata</name>
    <name type="common">lettuce slug</name>
    <dbReference type="NCBI Taxonomy" id="231223"/>
    <lineage>
        <taxon>Eukaryota</taxon>
        <taxon>Metazoa</taxon>
        <taxon>Spiralia</taxon>
        <taxon>Lophotrochozoa</taxon>
        <taxon>Mollusca</taxon>
        <taxon>Gastropoda</taxon>
        <taxon>Heterobranchia</taxon>
        <taxon>Euthyneura</taxon>
        <taxon>Panpulmonata</taxon>
        <taxon>Sacoglossa</taxon>
        <taxon>Placobranchoidea</taxon>
        <taxon>Plakobranchidae</taxon>
        <taxon>Elysia</taxon>
    </lineage>
</organism>
<sequence length="1132" mass="125194">MEIQHLCMKPSLLMTLLILSDLLVLAPFSLAKESGVEKTKFPLRTVVSSVHNRGFHKGMLSETALSLPSTQLRRLSKRSGISPPSSHKHQQLGSSKNNISDLVLTPQQSSSNSTLLIKPPVLEPTILPKKTATVVRELSLLDILFDNEEEFWTIINITYNEVCKPKTQCEEPRVLHGGQTGLCPRCWCDSACLLYGDCCPAFYMKNGYTPPLPSTVQECRKASFPDTDLQQDSYRMIWSCADRRRIADLKNFPIKSNSSRDDDDDDDEDDVDGDSTNIKSSIKKSQSFIPASAMAKAERMCMNPDPSSHWNQTRPITDLDTGLTFASQYCAQCSGVGLLNSLPWKLSINVVSNRLFTEARSVLETYVYAVTSGDAQVVYKPPLANQDHVRKCRNTEDDTRLIGHISRCNQTGLWKHYSLTADRACAMLNLPIITTPRKYSYQNLYCYYCNHDVTWTQVTLLAGASPSKITGIGDNILSVLLDLDGSDEKKFTTSVKDVNPSLDRKCNSSQFYDRVKDKCREVRCAPGKLPGEDQTCRGNPDMQSNAFGYTACYLVSGLAGGSNSVTDLAGRLAEQPYMVRRFGSNPTVTDANQTAGPDYETRLSETLNPIVVKTSRWTCNSCGLLDQPSHSAALLIQVAWASQSVLNRNQTEQLLINAQTPLVDLLAVTVSAVPDSAFYMGNLTAVKYPYCHIEDNPAPSRSFMGFLPPPRHSEQQIAPAPCIGKVGVANQTKCAIDVKPRVKFPPQIFTQGGALKNYVNLIEYLPVNNLLTCQFVEVAMEEYSFNIQDWTVRLNHCDTDISAEDVTISETDGTMYVCLKDYACWTRSQHLHDKETIHDAILRWISLVCTLLSMLCCLATFLTYSCLPQLRSSAGINNMVLAFTVFCAQGLAQFGSSQKDRYDVCVIIGVLTHFFWLAAVAAMSTATFHMFYALSFPLHFQQYHGRESVLLRVYVSVVLLIPAVFIACTILYGLAVNGGYSYAGGSNCFVDAGLPKIMFFGVPVLLLVLANVGMYIFTVARLHGTPKIGDTKIQRSNTVLYSKLSVATGMFWLFGFLYDLTELVVFAYAFMLTAPLLGLFLLLAFVANKRVLEMAKTKVPAICANLIPASGENSASRTTGSTLKKTKSTAAE</sequence>
<keyword evidence="2" id="KW-0812">Transmembrane</keyword>
<dbReference type="CDD" id="cd15039">
    <property type="entry name" value="7tmB3_Methuselah-like"/>
    <property type="match status" value="1"/>
</dbReference>
<reference evidence="4" key="1">
    <citation type="journal article" date="2023" name="G3 (Bethesda)">
        <title>A reference genome for the long-term kleptoplast-retaining sea slug Elysia crispata morphotype clarki.</title>
        <authorList>
            <person name="Eastman K.E."/>
            <person name="Pendleton A.L."/>
            <person name="Shaikh M.A."/>
            <person name="Suttiyut T."/>
            <person name="Ogas R."/>
            <person name="Tomko P."/>
            <person name="Gavelis G."/>
            <person name="Widhalm J.R."/>
            <person name="Wisecaver J.H."/>
        </authorList>
    </citation>
    <scope>NUCLEOTIDE SEQUENCE</scope>
    <source>
        <strain evidence="4">ECLA1</strain>
    </source>
</reference>
<evidence type="ECO:0000256" key="3">
    <source>
        <dbReference type="SAM" id="SignalP"/>
    </source>
</evidence>